<feature type="domain" description="TonB C-terminal" evidence="12">
    <location>
        <begin position="151"/>
        <end position="243"/>
    </location>
</feature>
<feature type="compositionally biased region" description="Pro residues" evidence="11">
    <location>
        <begin position="124"/>
        <end position="136"/>
    </location>
</feature>
<evidence type="ECO:0000256" key="5">
    <source>
        <dbReference type="ARBA" id="ARBA00022519"/>
    </source>
</evidence>
<dbReference type="Pfam" id="PF03544">
    <property type="entry name" value="TonB_C"/>
    <property type="match status" value="1"/>
</dbReference>
<dbReference type="GO" id="GO:0015031">
    <property type="term" value="P:protein transport"/>
    <property type="evidence" value="ECO:0007669"/>
    <property type="project" value="UniProtKB-UniRule"/>
</dbReference>
<accession>A0A450TS90</accession>
<dbReference type="PANTHER" id="PTHR33446">
    <property type="entry name" value="PROTEIN TONB-RELATED"/>
    <property type="match status" value="1"/>
</dbReference>
<keyword evidence="5 10" id="KW-0997">Cell inner membrane</keyword>
<dbReference type="GO" id="GO:0005886">
    <property type="term" value="C:plasma membrane"/>
    <property type="evidence" value="ECO:0007669"/>
    <property type="project" value="UniProtKB-SubCell"/>
</dbReference>
<gene>
    <name evidence="13" type="ORF">BECKFW1821C_GA0114237_102614</name>
</gene>
<dbReference type="PROSITE" id="PS52015">
    <property type="entry name" value="TONB_CTD"/>
    <property type="match status" value="1"/>
</dbReference>
<dbReference type="GO" id="GO:0055085">
    <property type="term" value="P:transmembrane transport"/>
    <property type="evidence" value="ECO:0007669"/>
    <property type="project" value="InterPro"/>
</dbReference>
<evidence type="ECO:0000256" key="1">
    <source>
        <dbReference type="ARBA" id="ARBA00004383"/>
    </source>
</evidence>
<dbReference type="GO" id="GO:0030288">
    <property type="term" value="C:outer membrane-bounded periplasmic space"/>
    <property type="evidence" value="ECO:0007669"/>
    <property type="project" value="InterPro"/>
</dbReference>
<dbReference type="PRINTS" id="PR01374">
    <property type="entry name" value="TONBPROTEIN"/>
</dbReference>
<evidence type="ECO:0000256" key="2">
    <source>
        <dbReference type="ARBA" id="ARBA00006555"/>
    </source>
</evidence>
<evidence type="ECO:0000256" key="10">
    <source>
        <dbReference type="RuleBase" id="RU362123"/>
    </source>
</evidence>
<evidence type="ECO:0000313" key="13">
    <source>
        <dbReference type="EMBL" id="VFJ71220.1"/>
    </source>
</evidence>
<organism evidence="13">
    <name type="scientific">Candidatus Kentrum sp. FW</name>
    <dbReference type="NCBI Taxonomy" id="2126338"/>
    <lineage>
        <taxon>Bacteria</taxon>
        <taxon>Pseudomonadati</taxon>
        <taxon>Pseudomonadota</taxon>
        <taxon>Gammaproteobacteria</taxon>
        <taxon>Candidatus Kentrum</taxon>
    </lineage>
</organism>
<evidence type="ECO:0000256" key="8">
    <source>
        <dbReference type="ARBA" id="ARBA00022989"/>
    </source>
</evidence>
<evidence type="ECO:0000256" key="4">
    <source>
        <dbReference type="ARBA" id="ARBA00022475"/>
    </source>
</evidence>
<comment type="subcellular location">
    <subcellularLocation>
        <location evidence="1 10">Cell inner membrane</location>
        <topology evidence="1 10">Single-pass membrane protein</topology>
        <orientation evidence="1 10">Periplasmic side</orientation>
    </subcellularLocation>
</comment>
<dbReference type="NCBIfam" id="TIGR01352">
    <property type="entry name" value="tonB_Cterm"/>
    <property type="match status" value="1"/>
</dbReference>
<evidence type="ECO:0000256" key="9">
    <source>
        <dbReference type="ARBA" id="ARBA00023136"/>
    </source>
</evidence>
<dbReference type="InterPro" id="IPR037682">
    <property type="entry name" value="TonB_C"/>
</dbReference>
<comment type="function">
    <text evidence="10">Interacts with outer membrane receptor proteins that carry out high-affinity binding and energy dependent uptake into the periplasmic space of specific substrates. It could act to transduce energy from the cytoplasmic membrane to specific energy-requiring processes in the outer membrane, resulting in the release into the periplasm of ligands bound by these outer membrane proteins.</text>
</comment>
<keyword evidence="8 10" id="KW-1133">Transmembrane helix</keyword>
<feature type="region of interest" description="Disordered" evidence="11">
    <location>
        <begin position="68"/>
        <end position="148"/>
    </location>
</feature>
<keyword evidence="9 10" id="KW-0472">Membrane</keyword>
<evidence type="ECO:0000256" key="6">
    <source>
        <dbReference type="ARBA" id="ARBA00022692"/>
    </source>
</evidence>
<evidence type="ECO:0000256" key="7">
    <source>
        <dbReference type="ARBA" id="ARBA00022927"/>
    </source>
</evidence>
<keyword evidence="3 10" id="KW-0813">Transport</keyword>
<sequence>MKTSSDHPSIDSSARKIASLPIGFFLSGFLHLTVLAVLVISLSGPIDDSLTDDEAPLTLTLAMFAEPEPVTREIPAPPETPPQAREIEKPKPKPKPKAPPLPPEKPKPRPVPKKTPVPRSEAPPTRPKAIPTPPAPIESIQSASAEREEDHYLAALRRRIERRKYYPRASQRRGEEGKVVVSFVIRKDGELTDLAIVRSSGIQRLDEAALKTLRRITPFEPIPTALGRNQWALSVPISYSLQD</sequence>
<dbReference type="AlphaFoldDB" id="A0A450TS90"/>
<reference evidence="13" key="1">
    <citation type="submission" date="2019-02" db="EMBL/GenBank/DDBJ databases">
        <authorList>
            <person name="Gruber-Vodicka R. H."/>
            <person name="Seah K. B. B."/>
        </authorList>
    </citation>
    <scope>NUCLEOTIDE SEQUENCE</scope>
    <source>
        <strain evidence="13">BECK_BZ131</strain>
    </source>
</reference>
<dbReference type="EMBL" id="CAADFE010000026">
    <property type="protein sequence ID" value="VFJ71220.1"/>
    <property type="molecule type" value="Genomic_DNA"/>
</dbReference>
<keyword evidence="10" id="KW-0735">Signal-anchor</keyword>
<evidence type="ECO:0000259" key="12">
    <source>
        <dbReference type="PROSITE" id="PS52015"/>
    </source>
</evidence>
<feature type="transmembrane region" description="Helical" evidence="10">
    <location>
        <begin position="20"/>
        <end position="42"/>
    </location>
</feature>
<dbReference type="GO" id="GO:0031992">
    <property type="term" value="F:energy transducer activity"/>
    <property type="evidence" value="ECO:0007669"/>
    <property type="project" value="InterPro"/>
</dbReference>
<dbReference type="InterPro" id="IPR051045">
    <property type="entry name" value="TonB-dependent_transducer"/>
</dbReference>
<dbReference type="SUPFAM" id="SSF74653">
    <property type="entry name" value="TolA/TonB C-terminal domain"/>
    <property type="match status" value="1"/>
</dbReference>
<proteinExistence type="inferred from homology"/>
<protein>
    <recommendedName>
        <fullName evidence="10">Protein TonB</fullName>
    </recommendedName>
</protein>
<dbReference type="Gene3D" id="3.30.1150.10">
    <property type="match status" value="1"/>
</dbReference>
<keyword evidence="7 10" id="KW-0653">Protein transport</keyword>
<keyword evidence="6 10" id="KW-0812">Transmembrane</keyword>
<evidence type="ECO:0000256" key="3">
    <source>
        <dbReference type="ARBA" id="ARBA00022448"/>
    </source>
</evidence>
<evidence type="ECO:0000256" key="11">
    <source>
        <dbReference type="SAM" id="MobiDB-lite"/>
    </source>
</evidence>
<keyword evidence="4 10" id="KW-1003">Cell membrane</keyword>
<comment type="similarity">
    <text evidence="2 10">Belongs to the TonB family.</text>
</comment>
<name>A0A450TS90_9GAMM</name>
<dbReference type="PANTHER" id="PTHR33446:SF2">
    <property type="entry name" value="PROTEIN TONB"/>
    <property type="match status" value="1"/>
</dbReference>
<dbReference type="InterPro" id="IPR006260">
    <property type="entry name" value="TonB/TolA_C"/>
</dbReference>
<dbReference type="InterPro" id="IPR003538">
    <property type="entry name" value="TonB"/>
</dbReference>
<dbReference type="GO" id="GO:0015891">
    <property type="term" value="P:siderophore transport"/>
    <property type="evidence" value="ECO:0007669"/>
    <property type="project" value="InterPro"/>
</dbReference>